<dbReference type="InterPro" id="IPR029063">
    <property type="entry name" value="SAM-dependent_MTases_sf"/>
</dbReference>
<dbReference type="Pfam" id="PF13489">
    <property type="entry name" value="Methyltransf_23"/>
    <property type="match status" value="1"/>
</dbReference>
<gene>
    <name evidence="2" type="ORF">G6F64_003219</name>
</gene>
<dbReference type="Proteomes" id="UP000716291">
    <property type="component" value="Unassembled WGS sequence"/>
</dbReference>
<reference evidence="2" key="1">
    <citation type="journal article" date="2020" name="Microb. Genom.">
        <title>Genetic diversity of clinical and environmental Mucorales isolates obtained from an investigation of mucormycosis cases among solid organ transplant recipients.</title>
        <authorList>
            <person name="Nguyen M.H."/>
            <person name="Kaul D."/>
            <person name="Muto C."/>
            <person name="Cheng S.J."/>
            <person name="Richter R.A."/>
            <person name="Bruno V.M."/>
            <person name="Liu G."/>
            <person name="Beyhan S."/>
            <person name="Sundermann A.J."/>
            <person name="Mounaud S."/>
            <person name="Pasculle A.W."/>
            <person name="Nierman W.C."/>
            <person name="Driscoll E."/>
            <person name="Cumbie R."/>
            <person name="Clancy C.J."/>
            <person name="Dupont C.L."/>
        </authorList>
    </citation>
    <scope>NUCLEOTIDE SEQUENCE</scope>
    <source>
        <strain evidence="2">GL11</strain>
    </source>
</reference>
<dbReference type="OrthoDB" id="2257279at2759"/>
<evidence type="ECO:0000313" key="2">
    <source>
        <dbReference type="EMBL" id="KAG1312196.1"/>
    </source>
</evidence>
<accession>A0A9P6XF09</accession>
<feature type="compositionally biased region" description="Low complexity" evidence="1">
    <location>
        <begin position="18"/>
        <end position="27"/>
    </location>
</feature>
<dbReference type="CDD" id="cd02440">
    <property type="entry name" value="AdoMet_MTases"/>
    <property type="match status" value="1"/>
</dbReference>
<organism evidence="2 3">
    <name type="scientific">Rhizopus oryzae</name>
    <name type="common">Mucormycosis agent</name>
    <name type="synonym">Rhizopus arrhizus var. delemar</name>
    <dbReference type="NCBI Taxonomy" id="64495"/>
    <lineage>
        <taxon>Eukaryota</taxon>
        <taxon>Fungi</taxon>
        <taxon>Fungi incertae sedis</taxon>
        <taxon>Mucoromycota</taxon>
        <taxon>Mucoromycotina</taxon>
        <taxon>Mucoromycetes</taxon>
        <taxon>Mucorales</taxon>
        <taxon>Mucorineae</taxon>
        <taxon>Rhizopodaceae</taxon>
        <taxon>Rhizopus</taxon>
    </lineage>
</organism>
<evidence type="ECO:0000313" key="3">
    <source>
        <dbReference type="Proteomes" id="UP000716291"/>
    </source>
</evidence>
<keyword evidence="3" id="KW-1185">Reference proteome</keyword>
<evidence type="ECO:0008006" key="4">
    <source>
        <dbReference type="Google" id="ProtNLM"/>
    </source>
</evidence>
<dbReference type="SUPFAM" id="SSF53335">
    <property type="entry name" value="S-adenosyl-L-methionine-dependent methyltransferases"/>
    <property type="match status" value="1"/>
</dbReference>
<sequence>MGNQLSTRKKYQQEKSSSKSFSSQTDSSHVSTICQPKLPIEYIFPLNDAEVTRLHGQHYLFKHLFQGNYFAPIEPILKNDSKVLDVGCGPHAIWLIDMAIDFPECQFYGFDVAEPICLNEVEKLHKPDNCFIERADVFDGFSYEPNTFDFVHQRLMYNVYPHDKIPWMLQEMLRVTKPNGWIELVEPDLNPKRAGPLFTTLMKAVNQLVQSRLGKPFQGKDLVNHMVEAGLREIKSDYGSLPCCWGGYIGKLMYEDLLIVFQHYGPHIHEYLDPGSEFDREKYETMIDTAFDECAEYQTFINIRWAYGKKVVSSAA</sequence>
<proteinExistence type="predicted"/>
<name>A0A9P6XF09_RHIOR</name>
<dbReference type="AlphaFoldDB" id="A0A9P6XF09"/>
<feature type="region of interest" description="Disordered" evidence="1">
    <location>
        <begin position="1"/>
        <end position="27"/>
    </location>
</feature>
<evidence type="ECO:0000256" key="1">
    <source>
        <dbReference type="SAM" id="MobiDB-lite"/>
    </source>
</evidence>
<dbReference type="Gene3D" id="3.40.50.150">
    <property type="entry name" value="Vaccinia Virus protein VP39"/>
    <property type="match status" value="1"/>
</dbReference>
<comment type="caution">
    <text evidence="2">The sequence shown here is derived from an EMBL/GenBank/DDBJ whole genome shotgun (WGS) entry which is preliminary data.</text>
</comment>
<protein>
    <recommendedName>
        <fullName evidence="4">Methyltransferase domain-containing protein</fullName>
    </recommendedName>
</protein>
<dbReference type="EMBL" id="JAANQT010000307">
    <property type="protein sequence ID" value="KAG1312196.1"/>
    <property type="molecule type" value="Genomic_DNA"/>
</dbReference>
<dbReference type="PANTHER" id="PTHR43591">
    <property type="entry name" value="METHYLTRANSFERASE"/>
    <property type="match status" value="1"/>
</dbReference>